<proteinExistence type="predicted"/>
<gene>
    <name evidence="1" type="ORF">LOK49_LG02G03460</name>
</gene>
<dbReference type="Proteomes" id="UP001060215">
    <property type="component" value="Chromosome 3"/>
</dbReference>
<dbReference type="EMBL" id="CM045760">
    <property type="protein sequence ID" value="KAI8026259.1"/>
    <property type="molecule type" value="Genomic_DNA"/>
</dbReference>
<name>A0ACC0IP79_9ERIC</name>
<sequence length="116" mass="12842">MVNRPYSPPQKLPMDLREAFMADQVSLNNTNSNSTNALPVSLPQFPPLFQTWTSPNVILNVCGDHSQISVCSLKKAGLFTAICYVLEKHKLDVLSAHVSSDQNQTMFTIQAHVSLL</sequence>
<protein>
    <submittedName>
        <fullName evidence="1">Transcription factor bHLH95</fullName>
    </submittedName>
</protein>
<keyword evidence="2" id="KW-1185">Reference proteome</keyword>
<organism evidence="1 2">
    <name type="scientific">Camellia lanceoleosa</name>
    <dbReference type="NCBI Taxonomy" id="1840588"/>
    <lineage>
        <taxon>Eukaryota</taxon>
        <taxon>Viridiplantae</taxon>
        <taxon>Streptophyta</taxon>
        <taxon>Embryophyta</taxon>
        <taxon>Tracheophyta</taxon>
        <taxon>Spermatophyta</taxon>
        <taxon>Magnoliopsida</taxon>
        <taxon>eudicotyledons</taxon>
        <taxon>Gunneridae</taxon>
        <taxon>Pentapetalae</taxon>
        <taxon>asterids</taxon>
        <taxon>Ericales</taxon>
        <taxon>Theaceae</taxon>
        <taxon>Camellia</taxon>
    </lineage>
</organism>
<accession>A0ACC0IP79</accession>
<reference evidence="1 2" key="1">
    <citation type="journal article" date="2022" name="Plant J.">
        <title>Chromosome-level genome of Camellia lanceoleosa provides a valuable resource for understanding genome evolution and self-incompatibility.</title>
        <authorList>
            <person name="Gong W."/>
            <person name="Xiao S."/>
            <person name="Wang L."/>
            <person name="Liao Z."/>
            <person name="Chang Y."/>
            <person name="Mo W."/>
            <person name="Hu G."/>
            <person name="Li W."/>
            <person name="Zhao G."/>
            <person name="Zhu H."/>
            <person name="Hu X."/>
            <person name="Ji K."/>
            <person name="Xiang X."/>
            <person name="Song Q."/>
            <person name="Yuan D."/>
            <person name="Jin S."/>
            <person name="Zhang L."/>
        </authorList>
    </citation>
    <scope>NUCLEOTIDE SEQUENCE [LARGE SCALE GENOMIC DNA]</scope>
    <source>
        <strain evidence="1">SQ_2022a</strain>
    </source>
</reference>
<evidence type="ECO:0000313" key="2">
    <source>
        <dbReference type="Proteomes" id="UP001060215"/>
    </source>
</evidence>
<comment type="caution">
    <text evidence="1">The sequence shown here is derived from an EMBL/GenBank/DDBJ whole genome shotgun (WGS) entry which is preliminary data.</text>
</comment>
<evidence type="ECO:0000313" key="1">
    <source>
        <dbReference type="EMBL" id="KAI8026259.1"/>
    </source>
</evidence>